<accession>A0A7J6WKL9</accession>
<evidence type="ECO:0000256" key="4">
    <source>
        <dbReference type="ARBA" id="ARBA00023163"/>
    </source>
</evidence>
<keyword evidence="3" id="KW-0238">DNA-binding</keyword>
<dbReference type="Proteomes" id="UP000554482">
    <property type="component" value="Unassembled WGS sequence"/>
</dbReference>
<keyword evidence="2" id="KW-0805">Transcription regulation</keyword>
<keyword evidence="10" id="KW-1185">Reference proteome</keyword>
<feature type="domain" description="MADS-box" evidence="8">
    <location>
        <begin position="1"/>
        <end position="49"/>
    </location>
</feature>
<dbReference type="AlphaFoldDB" id="A0A7J6WKL9"/>
<dbReference type="Pfam" id="PF00319">
    <property type="entry name" value="SRF-TF"/>
    <property type="match status" value="1"/>
</dbReference>
<feature type="transmembrane region" description="Helical" evidence="7">
    <location>
        <begin position="31"/>
        <end position="51"/>
    </location>
</feature>
<comment type="caution">
    <text evidence="9">The sequence shown here is derived from an EMBL/GenBank/DDBJ whole genome shotgun (WGS) entry which is preliminary data.</text>
</comment>
<keyword evidence="7" id="KW-0472">Membrane</keyword>
<sequence>MVRGKVKHRFIDNNASRRVSYRKRMISFKKMLNQLTTLCGVMACAIIYGPYDQTPEIWPNQAEASRILTRFQNCSHVEITKNMSTQEDFLKKRIQKLKKEHQEKIAENRRHELETLMYKFLKDEHDALQGISYQNSVDFEAFLDEKWLSIQKELEIQKNIN</sequence>
<dbReference type="CDD" id="cd00120">
    <property type="entry name" value="MADS"/>
    <property type="match status" value="1"/>
</dbReference>
<proteinExistence type="predicted"/>
<reference evidence="9 10" key="1">
    <citation type="submission" date="2020-06" db="EMBL/GenBank/DDBJ databases">
        <title>Transcriptomic and genomic resources for Thalictrum thalictroides and T. hernandezii: Facilitating candidate gene discovery in an emerging model plant lineage.</title>
        <authorList>
            <person name="Arias T."/>
            <person name="Riano-Pachon D.M."/>
            <person name="Di Stilio V.S."/>
        </authorList>
    </citation>
    <scope>NUCLEOTIDE SEQUENCE [LARGE SCALE GENOMIC DNA]</scope>
    <source>
        <strain evidence="10">cv. WT478/WT964</strain>
        <tissue evidence="9">Leaves</tissue>
    </source>
</reference>
<dbReference type="OrthoDB" id="779403at2759"/>
<keyword evidence="7" id="KW-0812">Transmembrane</keyword>
<protein>
    <submittedName>
        <fullName evidence="9">Agamous-like mads-box protein agl80</fullName>
    </submittedName>
</protein>
<dbReference type="GO" id="GO:0005634">
    <property type="term" value="C:nucleus"/>
    <property type="evidence" value="ECO:0007669"/>
    <property type="project" value="UniProtKB-SubCell"/>
</dbReference>
<keyword evidence="7" id="KW-1133">Transmembrane helix</keyword>
<evidence type="ECO:0000256" key="6">
    <source>
        <dbReference type="SAM" id="Coils"/>
    </source>
</evidence>
<dbReference type="GO" id="GO:0046983">
    <property type="term" value="F:protein dimerization activity"/>
    <property type="evidence" value="ECO:0007669"/>
    <property type="project" value="InterPro"/>
</dbReference>
<dbReference type="Gene3D" id="3.40.1810.10">
    <property type="entry name" value="Transcription factor, MADS-box"/>
    <property type="match status" value="1"/>
</dbReference>
<gene>
    <name evidence="9" type="ORF">FRX31_013412</name>
</gene>
<evidence type="ECO:0000256" key="1">
    <source>
        <dbReference type="ARBA" id="ARBA00004123"/>
    </source>
</evidence>
<comment type="subcellular location">
    <subcellularLocation>
        <location evidence="1">Nucleus</location>
    </subcellularLocation>
</comment>
<dbReference type="SMART" id="SM00432">
    <property type="entry name" value="MADS"/>
    <property type="match status" value="1"/>
</dbReference>
<dbReference type="EMBL" id="JABWDY010015228">
    <property type="protein sequence ID" value="KAF5197005.1"/>
    <property type="molecule type" value="Genomic_DNA"/>
</dbReference>
<keyword evidence="5" id="KW-0539">Nucleus</keyword>
<dbReference type="SUPFAM" id="SSF55455">
    <property type="entry name" value="SRF-like"/>
    <property type="match status" value="1"/>
</dbReference>
<dbReference type="PROSITE" id="PS50066">
    <property type="entry name" value="MADS_BOX_2"/>
    <property type="match status" value="1"/>
</dbReference>
<dbReference type="InterPro" id="IPR002100">
    <property type="entry name" value="TF_MADSbox"/>
</dbReference>
<evidence type="ECO:0000256" key="2">
    <source>
        <dbReference type="ARBA" id="ARBA00023015"/>
    </source>
</evidence>
<evidence type="ECO:0000256" key="5">
    <source>
        <dbReference type="ARBA" id="ARBA00023242"/>
    </source>
</evidence>
<evidence type="ECO:0000313" key="9">
    <source>
        <dbReference type="EMBL" id="KAF5197005.1"/>
    </source>
</evidence>
<keyword evidence="6" id="KW-0175">Coiled coil</keyword>
<evidence type="ECO:0000259" key="8">
    <source>
        <dbReference type="PROSITE" id="PS50066"/>
    </source>
</evidence>
<dbReference type="InterPro" id="IPR036879">
    <property type="entry name" value="TF_MADSbox_sf"/>
</dbReference>
<evidence type="ECO:0000256" key="3">
    <source>
        <dbReference type="ARBA" id="ARBA00023125"/>
    </source>
</evidence>
<evidence type="ECO:0000256" key="7">
    <source>
        <dbReference type="SAM" id="Phobius"/>
    </source>
</evidence>
<dbReference type="GO" id="GO:0003677">
    <property type="term" value="F:DNA binding"/>
    <property type="evidence" value="ECO:0007669"/>
    <property type="project" value="UniProtKB-KW"/>
</dbReference>
<evidence type="ECO:0000313" key="10">
    <source>
        <dbReference type="Proteomes" id="UP000554482"/>
    </source>
</evidence>
<organism evidence="9 10">
    <name type="scientific">Thalictrum thalictroides</name>
    <name type="common">Rue-anemone</name>
    <name type="synonym">Anemone thalictroides</name>
    <dbReference type="NCBI Taxonomy" id="46969"/>
    <lineage>
        <taxon>Eukaryota</taxon>
        <taxon>Viridiplantae</taxon>
        <taxon>Streptophyta</taxon>
        <taxon>Embryophyta</taxon>
        <taxon>Tracheophyta</taxon>
        <taxon>Spermatophyta</taxon>
        <taxon>Magnoliopsida</taxon>
        <taxon>Ranunculales</taxon>
        <taxon>Ranunculaceae</taxon>
        <taxon>Thalictroideae</taxon>
        <taxon>Thalictrum</taxon>
    </lineage>
</organism>
<name>A0A7J6WKL9_THATH</name>
<feature type="coiled-coil region" evidence="6">
    <location>
        <begin position="80"/>
        <end position="114"/>
    </location>
</feature>
<keyword evidence="4" id="KW-0804">Transcription</keyword>